<dbReference type="OrthoDB" id="4685647at2"/>
<dbReference type="RefSeq" id="WP_124706484.1">
    <property type="nucleotide sequence ID" value="NZ_CP033972.1"/>
</dbReference>
<accession>A0A3G8JE08</accession>
<dbReference type="AlphaFoldDB" id="A0A3G8JE08"/>
<sequence>MPHYQLTDLNGETWLQQGSPVTPQYVRGIDGAPFEHDTIHGVGQRGITVTGTDLQAGQVAIGAIVHPVRHGLADAAAVNVLSKWRDGLGEGETQRGDNQMRLRLVESDRWQVMRLAQRPGPANWDRVRYTFILDEIVLQSDESDWRTYPLEYSFTAAQFATATVENHGTVPSWVRMRLTGPITNPRLGLLDEQVKLPNLAGGQYLEIDTDPNWYGVTDQAGVDRTMSLYTLAAVGGDDDRWRSQAPARTTGIPVNITGTSTTGATKLDVTVPQIYRSAL</sequence>
<name>A0A3G8JE08_9ACTN</name>
<evidence type="ECO:0000313" key="1">
    <source>
        <dbReference type="EMBL" id="AZG43441.1"/>
    </source>
</evidence>
<organism evidence="1 2">
    <name type="scientific">Gordonia insulae</name>
    <dbReference type="NCBI Taxonomy" id="2420509"/>
    <lineage>
        <taxon>Bacteria</taxon>
        <taxon>Bacillati</taxon>
        <taxon>Actinomycetota</taxon>
        <taxon>Actinomycetes</taxon>
        <taxon>Mycobacteriales</taxon>
        <taxon>Gordoniaceae</taxon>
        <taxon>Gordonia</taxon>
    </lineage>
</organism>
<dbReference type="KEGG" id="gom:D7316_00005"/>
<dbReference type="Proteomes" id="UP000271469">
    <property type="component" value="Chromosome"/>
</dbReference>
<evidence type="ECO:0008006" key="3">
    <source>
        <dbReference type="Google" id="ProtNLM"/>
    </source>
</evidence>
<reference evidence="1 2" key="1">
    <citation type="submission" date="2018-11" db="EMBL/GenBank/DDBJ databases">
        <title>Gordonia insulae sp. nov., isolated from an island soil.</title>
        <authorList>
            <person name="Kim Y.S."/>
            <person name="Kim S.B."/>
        </authorList>
    </citation>
    <scope>NUCLEOTIDE SEQUENCE [LARGE SCALE GENOMIC DNA]</scope>
    <source>
        <strain evidence="1 2">MMS17-SY073</strain>
    </source>
</reference>
<evidence type="ECO:0000313" key="2">
    <source>
        <dbReference type="Proteomes" id="UP000271469"/>
    </source>
</evidence>
<keyword evidence="2" id="KW-1185">Reference proteome</keyword>
<dbReference type="EMBL" id="CP033972">
    <property type="protein sequence ID" value="AZG43441.1"/>
    <property type="molecule type" value="Genomic_DNA"/>
</dbReference>
<gene>
    <name evidence="1" type="ORF">D7316_00005</name>
</gene>
<protein>
    <recommendedName>
        <fullName evidence="3">Minor tail protein</fullName>
    </recommendedName>
</protein>
<proteinExistence type="predicted"/>